<protein>
    <recommendedName>
        <fullName evidence="9 11">7-cyano-7-deazaguanine synthase</fullName>
        <ecNumber evidence="9 11">6.3.4.20</ecNumber>
    </recommendedName>
    <alternativeName>
        <fullName evidence="11">7-cyano-7-carbaguanine synthase</fullName>
    </alternativeName>
    <alternativeName>
        <fullName evidence="11">PreQ(0) synthase</fullName>
    </alternativeName>
    <alternativeName>
        <fullName evidence="11">Queuosine biosynthesis protein QueC</fullName>
    </alternativeName>
</protein>
<accession>A0A377G5L1</accession>
<feature type="binding site" evidence="11">
    <location>
        <position position="201"/>
    </location>
    <ligand>
        <name>Zn(2+)</name>
        <dbReference type="ChEBI" id="CHEBI:29105"/>
    </ligand>
</feature>
<name>A0A377G5L1_9GAMM</name>
<dbReference type="GO" id="GO:0005524">
    <property type="term" value="F:ATP binding"/>
    <property type="evidence" value="ECO:0007669"/>
    <property type="project" value="UniProtKB-UniRule"/>
</dbReference>
<dbReference type="InterPro" id="IPR014729">
    <property type="entry name" value="Rossmann-like_a/b/a_fold"/>
</dbReference>
<reference evidence="12 13" key="1">
    <citation type="submission" date="2018-06" db="EMBL/GenBank/DDBJ databases">
        <authorList>
            <consortium name="Pathogen Informatics"/>
            <person name="Doyle S."/>
        </authorList>
    </citation>
    <scope>NUCLEOTIDE SEQUENCE [LARGE SCALE GENOMIC DNA]</scope>
    <source>
        <strain evidence="12 13">NCTC11370</strain>
    </source>
</reference>
<comment type="similarity">
    <text evidence="8 11">Belongs to the QueC family.</text>
</comment>
<keyword evidence="7 11" id="KW-0067">ATP-binding</keyword>
<dbReference type="GO" id="GO:0016879">
    <property type="term" value="F:ligase activity, forming carbon-nitrogen bonds"/>
    <property type="evidence" value="ECO:0007669"/>
    <property type="project" value="UniProtKB-UniRule"/>
</dbReference>
<evidence type="ECO:0000256" key="6">
    <source>
        <dbReference type="ARBA" id="ARBA00022833"/>
    </source>
</evidence>
<dbReference type="Proteomes" id="UP000254554">
    <property type="component" value="Unassembled WGS sequence"/>
</dbReference>
<keyword evidence="6 11" id="KW-0862">Zinc</keyword>
<keyword evidence="13" id="KW-1185">Reference proteome</keyword>
<comment type="cofactor">
    <cofactor evidence="11">
        <name>Zn(2+)</name>
        <dbReference type="ChEBI" id="CHEBI:29105"/>
    </cofactor>
    <text evidence="11">Binds 1 zinc ion per subunit.</text>
</comment>
<keyword evidence="2 11" id="KW-0436">Ligase</keyword>
<feature type="binding site" evidence="11">
    <location>
        <position position="188"/>
    </location>
    <ligand>
        <name>Zn(2+)</name>
        <dbReference type="ChEBI" id="CHEBI:29105"/>
    </ligand>
</feature>
<comment type="function">
    <text evidence="11">Catalyzes the ATP-dependent conversion of 7-carboxy-7-deazaguanine (CDG) to 7-cyano-7-deazaguanine (preQ(0)).</text>
</comment>
<dbReference type="PANTHER" id="PTHR42914">
    <property type="entry name" value="7-CYANO-7-DEAZAGUANINE SYNTHASE"/>
    <property type="match status" value="1"/>
</dbReference>
<dbReference type="AlphaFoldDB" id="A0A377G5L1"/>
<dbReference type="OrthoDB" id="9789567at2"/>
<evidence type="ECO:0000256" key="5">
    <source>
        <dbReference type="ARBA" id="ARBA00022785"/>
    </source>
</evidence>
<dbReference type="GO" id="GO:0008616">
    <property type="term" value="P:tRNA queuosine(34) biosynthetic process"/>
    <property type="evidence" value="ECO:0007669"/>
    <property type="project" value="UniProtKB-UniRule"/>
</dbReference>
<dbReference type="STRING" id="1094715.GCA_000236165_00132"/>
<dbReference type="Pfam" id="PF06508">
    <property type="entry name" value="QueC"/>
    <property type="match status" value="1"/>
</dbReference>
<evidence type="ECO:0000256" key="7">
    <source>
        <dbReference type="ARBA" id="ARBA00022840"/>
    </source>
</evidence>
<evidence type="ECO:0000313" key="13">
    <source>
        <dbReference type="Proteomes" id="UP000254554"/>
    </source>
</evidence>
<dbReference type="Gene3D" id="3.40.50.620">
    <property type="entry name" value="HUPs"/>
    <property type="match status" value="1"/>
</dbReference>
<keyword evidence="4 11" id="KW-0547">Nucleotide-binding</keyword>
<dbReference type="GO" id="GO:0008270">
    <property type="term" value="F:zinc ion binding"/>
    <property type="evidence" value="ECO:0007669"/>
    <property type="project" value="UniProtKB-UniRule"/>
</dbReference>
<dbReference type="UniPathway" id="UPA00391"/>
<sequence>MKKAVVLLSGGLDSTTCLAFAAAKGFSCYALSFSYGQRHSFELNAAQRIAKHYNVVKHHIATLDTELFQNSALTDSTIEVPAFEGSTEIPVTYVPARNTIFLAMALGLAESIGARDIFIGASSIDYSHYPDCRPEFIEAFQKLANLATKAGVMGNRFSIHAPLQHLSKAQTIQLGVSLGVDYSLTVSCYQANEAGAACGECDSCTFRRRGFKEAGVADPTLYYPSTRK</sequence>
<evidence type="ECO:0000256" key="4">
    <source>
        <dbReference type="ARBA" id="ARBA00022741"/>
    </source>
</evidence>
<dbReference type="InterPro" id="IPR018317">
    <property type="entry name" value="QueC"/>
</dbReference>
<evidence type="ECO:0000256" key="2">
    <source>
        <dbReference type="ARBA" id="ARBA00022598"/>
    </source>
</evidence>
<comment type="catalytic activity">
    <reaction evidence="10 11">
        <text>7-carboxy-7-carbaguanine + NH4(+) + 2 ATP = 7-cyano-7-carbaguanine + 2 AMP + 2 diphosphate + 2 H(+)</text>
        <dbReference type="Rhea" id="RHEA:27982"/>
        <dbReference type="ChEBI" id="CHEBI:15378"/>
        <dbReference type="ChEBI" id="CHEBI:28938"/>
        <dbReference type="ChEBI" id="CHEBI:30616"/>
        <dbReference type="ChEBI" id="CHEBI:33019"/>
        <dbReference type="ChEBI" id="CHEBI:45075"/>
        <dbReference type="ChEBI" id="CHEBI:61036"/>
        <dbReference type="ChEBI" id="CHEBI:456215"/>
        <dbReference type="EC" id="6.3.4.20"/>
    </reaction>
</comment>
<dbReference type="PIRSF" id="PIRSF006293">
    <property type="entry name" value="ExsB"/>
    <property type="match status" value="1"/>
</dbReference>
<dbReference type="RefSeq" id="WP_010652299.1">
    <property type="nucleotide sequence ID" value="NZ_UGGT01000001.1"/>
</dbReference>
<evidence type="ECO:0000256" key="11">
    <source>
        <dbReference type="HAMAP-Rule" id="MF_01633"/>
    </source>
</evidence>
<dbReference type="CDD" id="cd01995">
    <property type="entry name" value="QueC-like"/>
    <property type="match status" value="1"/>
</dbReference>
<evidence type="ECO:0000256" key="1">
    <source>
        <dbReference type="ARBA" id="ARBA00005061"/>
    </source>
</evidence>
<comment type="pathway">
    <text evidence="1 11">Purine metabolism; 7-cyano-7-deazaguanine biosynthesis.</text>
</comment>
<dbReference type="HAMAP" id="MF_01633">
    <property type="entry name" value="QueC"/>
    <property type="match status" value="1"/>
</dbReference>
<evidence type="ECO:0000256" key="8">
    <source>
        <dbReference type="ARBA" id="ARBA00037993"/>
    </source>
</evidence>
<dbReference type="NCBIfam" id="TIGR00364">
    <property type="entry name" value="7-cyano-7-deazaguanine synthase QueC"/>
    <property type="match status" value="1"/>
</dbReference>
<evidence type="ECO:0000256" key="3">
    <source>
        <dbReference type="ARBA" id="ARBA00022723"/>
    </source>
</evidence>
<dbReference type="PANTHER" id="PTHR42914:SF1">
    <property type="entry name" value="7-CYANO-7-DEAZAGUANINE SYNTHASE"/>
    <property type="match status" value="1"/>
</dbReference>
<evidence type="ECO:0000313" key="12">
    <source>
        <dbReference type="EMBL" id="STO20086.1"/>
    </source>
</evidence>
<organism evidence="12 13">
    <name type="scientific">Fluoribacter dumoffii</name>
    <dbReference type="NCBI Taxonomy" id="463"/>
    <lineage>
        <taxon>Bacteria</taxon>
        <taxon>Pseudomonadati</taxon>
        <taxon>Pseudomonadota</taxon>
        <taxon>Gammaproteobacteria</taxon>
        <taxon>Legionellales</taxon>
        <taxon>Legionellaceae</taxon>
        <taxon>Fluoribacter</taxon>
    </lineage>
</organism>
<dbReference type="SUPFAM" id="SSF52402">
    <property type="entry name" value="Adenine nucleotide alpha hydrolases-like"/>
    <property type="match status" value="1"/>
</dbReference>
<evidence type="ECO:0000256" key="9">
    <source>
        <dbReference type="ARBA" id="ARBA00039149"/>
    </source>
</evidence>
<dbReference type="EMBL" id="UGGT01000001">
    <property type="protein sequence ID" value="STO20086.1"/>
    <property type="molecule type" value="Genomic_DNA"/>
</dbReference>
<feature type="binding site" evidence="11">
    <location>
        <position position="204"/>
    </location>
    <ligand>
        <name>Zn(2+)</name>
        <dbReference type="ChEBI" id="CHEBI:29105"/>
    </ligand>
</feature>
<gene>
    <name evidence="11 12" type="primary">queC</name>
    <name evidence="12" type="ORF">NCTC11370_00131</name>
</gene>
<feature type="binding site" evidence="11">
    <location>
        <position position="198"/>
    </location>
    <ligand>
        <name>Zn(2+)</name>
        <dbReference type="ChEBI" id="CHEBI:29105"/>
    </ligand>
</feature>
<keyword evidence="5 11" id="KW-0671">Queuosine biosynthesis</keyword>
<proteinExistence type="inferred from homology"/>
<feature type="binding site" evidence="11">
    <location>
        <begin position="8"/>
        <end position="18"/>
    </location>
    <ligand>
        <name>ATP</name>
        <dbReference type="ChEBI" id="CHEBI:30616"/>
    </ligand>
</feature>
<evidence type="ECO:0000256" key="10">
    <source>
        <dbReference type="ARBA" id="ARBA00047890"/>
    </source>
</evidence>
<keyword evidence="3 11" id="KW-0479">Metal-binding</keyword>
<dbReference type="EC" id="6.3.4.20" evidence="9 11"/>
<dbReference type="GeneID" id="93291185"/>